<dbReference type="InterPro" id="IPR050546">
    <property type="entry name" value="Glycosyl_Hydrlase_16"/>
</dbReference>
<feature type="compositionally biased region" description="Low complexity" evidence="13">
    <location>
        <begin position="551"/>
        <end position="599"/>
    </location>
</feature>
<keyword evidence="9" id="KW-0325">Glycoprotein</keyword>
<dbReference type="Gene3D" id="3.50.4.10">
    <property type="entry name" value="Hepatocyte Growth Factor"/>
    <property type="match status" value="1"/>
</dbReference>
<protein>
    <recommendedName>
        <fullName evidence="4">endo-1,3(4)-beta-glucanase</fullName>
        <ecNumber evidence="4">3.2.1.6</ecNumber>
    </recommendedName>
</protein>
<feature type="region of interest" description="Disordered" evidence="13">
    <location>
        <begin position="356"/>
        <end position="375"/>
    </location>
</feature>
<feature type="compositionally biased region" description="Low complexity" evidence="13">
    <location>
        <begin position="895"/>
        <end position="975"/>
    </location>
</feature>
<evidence type="ECO:0000256" key="2">
    <source>
        <dbReference type="ARBA" id="ARBA00004370"/>
    </source>
</evidence>
<evidence type="ECO:0000256" key="8">
    <source>
        <dbReference type="ARBA" id="ARBA00023136"/>
    </source>
</evidence>
<evidence type="ECO:0000256" key="6">
    <source>
        <dbReference type="ARBA" id="ARBA00022801"/>
    </source>
</evidence>
<keyword evidence="5 14" id="KW-0732">Signal</keyword>
<dbReference type="Pfam" id="PF26113">
    <property type="entry name" value="GH16_XgeA"/>
    <property type="match status" value="1"/>
</dbReference>
<dbReference type="Gene3D" id="2.60.120.200">
    <property type="match status" value="1"/>
</dbReference>
<keyword evidence="8" id="KW-0472">Membrane</keyword>
<comment type="subcellular location">
    <subcellularLocation>
        <location evidence="2">Membrane</location>
    </subcellularLocation>
</comment>
<accession>A0AAN8A2G7</accession>
<comment type="catalytic activity">
    <reaction evidence="1">
        <text>Endohydrolysis of (1-&gt;3)- or (1-&gt;4)-linkages in beta-D-glucans when the glucose residue whose reducing group is involved in the linkage to be hydrolyzed is itself substituted at C-3.</text>
        <dbReference type="EC" id="3.2.1.6"/>
    </reaction>
</comment>
<dbReference type="CDD" id="cd02181">
    <property type="entry name" value="GH16_fungal_Lam16A_glucanase"/>
    <property type="match status" value="1"/>
</dbReference>
<sequence length="1349" mass="136631">MHSKMRSSPLISGTSIFYALSLFSTTSTAQSVPGASLFTGNGAPFSGPYQLVDGYEPSIFFNKFNFYSSYDPTNGHVQYVNETVAVQNGFARTENNAALISVDTTNVWPNGGPGRPAVRLISDNTYTYGLFIIDLDHMPWGCGTWPAYWLLGPWWPYTGEIDIIEGVNNRLDNGVALHTSPGCQINGADQTADFKSYNCDTQANGNSGCGSLLNHTSIPNNYGDGLNKNGGGVYATEWTGNYIKTWFFPRGSIPSSITSGAPNVSAFGQPTVNMQSGGGYYCDIAARFTNMSIIINTDFCGDYAGQVYAYETPSCPLTPGADSLTSCVNFVGNNPSNFTEAYWQINSIRVYQMPPGGQPSSSYTTSQATATPSASSNSINFGMGTSNTLGSTVYTGPVSTATTSAPAASGTPAICPAYNSTQWTNANNEQYNIGCGSDYNGGSPGFEKPAQAALSFENCMEICDATYNCIAVSYVGGNGAGTCYLKSTDGFFAYDGATNAAIRVNGAAYGSGPPSYASTSSSSSLSVDGGTYQAPSTTYTTVAPYSPPPVASTTSSSSSTASSSSSSVAQTSSSISSSFGSQTMTSSSSSTQASASPTSNCRNNTLVSDNGRPHTLYCGSDATQGAYAALNFLTGDYTQCEPYCDLQGCDAWVWAPGTNGGGACYLKHAPVSAVPATAANAAQWVAGVVVPSPVSSSSATLSRSSSASAMTMSVTSSSALPSSSAACPAVNNTQLTDSNGKNYTIICSSDTAGGSFATSLFNSGDFTQCMGACDNNTGCIAWTWQPYGPGMGGVCYLKNTDRKAAPGGSALIAGLLVPSTPGAVTRSSSISSTRTSSSSSRPASSGSISRASSSGGQASSSSVSRSTFSATTRASSSGASPSAYTMSSQTIGSGTSSHTSAVSTRTSSSGMSSSTPTMSSQTSSSVSSTRPSTSSSAPSTTSSSLSTSTAGSPTTSAMSMSPSIGSSSSSLSSSATSTYNSIPTPACNSSDIDPRNGNVYGVHCRSDNSAPTFMTVPVSSGGFGMCFAACDAQKTCAGFTFIGEDSNNGDSGACDLKSTTGSYASAGNNVVSCFITFMYGGNPPGGYNTSRLSTSPGSSTTQPMTTSSTSSSASTSSAPPCPSSTATICGSNTQQTVCSSPNGATYNLTCGFVYTGTILNPATPGYSKRQSSEPSYQACTNLCDATTGCIAFNYVGTSCTLLGSVTGTISVPGAIAGSQVSPPTTSAGGGPPGYSLSSTITTTSSTVTPTTTTLPAGGASTSLSSSTYFAYNPSNSGTSLTSIEGLPYASTRKPTPGTGTTTVFTTHTITSCGVPVTCPNSGYGVMGGSAVTSSGGPAVTYTVVPMGGR</sequence>
<dbReference type="InterPro" id="IPR003609">
    <property type="entry name" value="Pan_app"/>
</dbReference>
<feature type="domain" description="GH16" evidence="15">
    <location>
        <begin position="25"/>
        <end position="356"/>
    </location>
</feature>
<evidence type="ECO:0000256" key="13">
    <source>
        <dbReference type="SAM" id="MobiDB-lite"/>
    </source>
</evidence>
<feature type="chain" id="PRO_5042940468" description="endo-1,3(4)-beta-glucanase" evidence="14">
    <location>
        <begin position="30"/>
        <end position="1349"/>
    </location>
</feature>
<comment type="caution">
    <text evidence="16">The sequence shown here is derived from an EMBL/GenBank/DDBJ whole genome shotgun (WGS) entry which is preliminary data.</text>
</comment>
<dbReference type="GO" id="GO:0030245">
    <property type="term" value="P:cellulose catabolic process"/>
    <property type="evidence" value="ECO:0007669"/>
    <property type="project" value="UniProtKB-KW"/>
</dbReference>
<keyword evidence="11" id="KW-0326">Glycosidase</keyword>
<dbReference type="InterPro" id="IPR013320">
    <property type="entry name" value="ConA-like_dom_sf"/>
</dbReference>
<evidence type="ECO:0000256" key="12">
    <source>
        <dbReference type="ARBA" id="ARBA00023326"/>
    </source>
</evidence>
<dbReference type="InterPro" id="IPR000757">
    <property type="entry name" value="Beta-glucanase-like"/>
</dbReference>
<keyword evidence="12" id="KW-0624">Polysaccharide degradation</keyword>
<feature type="compositionally biased region" description="Low complexity" evidence="13">
    <location>
        <begin position="360"/>
        <end position="375"/>
    </location>
</feature>
<evidence type="ECO:0000313" key="17">
    <source>
        <dbReference type="Proteomes" id="UP001310594"/>
    </source>
</evidence>
<evidence type="ECO:0000256" key="7">
    <source>
        <dbReference type="ARBA" id="ARBA00023001"/>
    </source>
</evidence>
<dbReference type="GO" id="GO:0016020">
    <property type="term" value="C:membrane"/>
    <property type="evidence" value="ECO:0007669"/>
    <property type="project" value="UniProtKB-SubCell"/>
</dbReference>
<evidence type="ECO:0000256" key="5">
    <source>
        <dbReference type="ARBA" id="ARBA00022729"/>
    </source>
</evidence>
<comment type="similarity">
    <text evidence="3">Belongs to the glycosyl hydrolase 16 family.</text>
</comment>
<evidence type="ECO:0000313" key="16">
    <source>
        <dbReference type="EMBL" id="KAK5698210.1"/>
    </source>
</evidence>
<dbReference type="EMBL" id="JAVRQU010000010">
    <property type="protein sequence ID" value="KAK5698210.1"/>
    <property type="molecule type" value="Genomic_DNA"/>
</dbReference>
<keyword evidence="10" id="KW-0119">Carbohydrate metabolism</keyword>
<evidence type="ECO:0000256" key="4">
    <source>
        <dbReference type="ARBA" id="ARBA00012599"/>
    </source>
</evidence>
<evidence type="ECO:0000256" key="14">
    <source>
        <dbReference type="SAM" id="SignalP"/>
    </source>
</evidence>
<feature type="region of interest" description="Disordered" evidence="13">
    <location>
        <begin position="543"/>
        <end position="606"/>
    </location>
</feature>
<evidence type="ECO:0000256" key="9">
    <source>
        <dbReference type="ARBA" id="ARBA00023180"/>
    </source>
</evidence>
<dbReference type="GO" id="GO:0052861">
    <property type="term" value="F:endo-1,3(4)-beta-glucanase activity"/>
    <property type="evidence" value="ECO:0007669"/>
    <property type="project" value="UniProtKB-EC"/>
</dbReference>
<dbReference type="PROSITE" id="PS51762">
    <property type="entry name" value="GH16_2"/>
    <property type="match status" value="1"/>
</dbReference>
<gene>
    <name evidence="16" type="ORF">LTR97_007171</name>
</gene>
<feature type="region of interest" description="Disordered" evidence="13">
    <location>
        <begin position="1088"/>
        <end position="1119"/>
    </location>
</feature>
<dbReference type="Proteomes" id="UP001310594">
    <property type="component" value="Unassembled WGS sequence"/>
</dbReference>
<feature type="signal peptide" evidence="14">
    <location>
        <begin position="1"/>
        <end position="29"/>
    </location>
</feature>
<feature type="compositionally biased region" description="Low complexity" evidence="13">
    <location>
        <begin position="825"/>
        <end position="888"/>
    </location>
</feature>
<evidence type="ECO:0000256" key="3">
    <source>
        <dbReference type="ARBA" id="ARBA00006865"/>
    </source>
</evidence>
<dbReference type="Pfam" id="PF14295">
    <property type="entry name" value="PAN_4"/>
    <property type="match status" value="5"/>
</dbReference>
<reference evidence="16" key="1">
    <citation type="submission" date="2023-08" db="EMBL/GenBank/DDBJ databases">
        <title>Black Yeasts Isolated from many extreme environments.</title>
        <authorList>
            <person name="Coleine C."/>
            <person name="Stajich J.E."/>
            <person name="Selbmann L."/>
        </authorList>
    </citation>
    <scope>NUCLEOTIDE SEQUENCE</scope>
    <source>
        <strain evidence="16">CCFEE 5810</strain>
    </source>
</reference>
<feature type="compositionally biased region" description="Low complexity" evidence="13">
    <location>
        <begin position="1093"/>
        <end position="1119"/>
    </location>
</feature>
<evidence type="ECO:0000256" key="1">
    <source>
        <dbReference type="ARBA" id="ARBA00000124"/>
    </source>
</evidence>
<keyword evidence="6" id="KW-0378">Hydrolase</keyword>
<name>A0AAN8A2G7_9PEZI</name>
<feature type="region of interest" description="Disordered" evidence="13">
    <location>
        <begin position="821"/>
        <end position="975"/>
    </location>
</feature>
<keyword evidence="7" id="KW-0136">Cellulose degradation</keyword>
<evidence type="ECO:0000256" key="11">
    <source>
        <dbReference type="ARBA" id="ARBA00023295"/>
    </source>
</evidence>
<organism evidence="16 17">
    <name type="scientific">Elasticomyces elasticus</name>
    <dbReference type="NCBI Taxonomy" id="574655"/>
    <lineage>
        <taxon>Eukaryota</taxon>
        <taxon>Fungi</taxon>
        <taxon>Dikarya</taxon>
        <taxon>Ascomycota</taxon>
        <taxon>Pezizomycotina</taxon>
        <taxon>Dothideomycetes</taxon>
        <taxon>Dothideomycetidae</taxon>
        <taxon>Mycosphaerellales</taxon>
        <taxon>Teratosphaeriaceae</taxon>
        <taxon>Elasticomyces</taxon>
    </lineage>
</organism>
<proteinExistence type="inferred from homology"/>
<evidence type="ECO:0000256" key="10">
    <source>
        <dbReference type="ARBA" id="ARBA00023277"/>
    </source>
</evidence>
<dbReference type="PANTHER" id="PTHR10963">
    <property type="entry name" value="GLYCOSYL HYDROLASE-RELATED"/>
    <property type="match status" value="1"/>
</dbReference>
<evidence type="ECO:0000259" key="15">
    <source>
        <dbReference type="PROSITE" id="PS51762"/>
    </source>
</evidence>
<dbReference type="EC" id="3.2.1.6" evidence="4"/>
<dbReference type="PANTHER" id="PTHR10963:SF58">
    <property type="entry name" value="ENDO-1,3(4)-BETA-GLUCANASE XGEA"/>
    <property type="match status" value="1"/>
</dbReference>
<dbReference type="SUPFAM" id="SSF49899">
    <property type="entry name" value="Concanavalin A-like lectins/glucanases"/>
    <property type="match status" value="1"/>
</dbReference>